<gene>
    <name evidence="2" type="ORF">DCMF_02550</name>
</gene>
<accession>A0A3G1KNY5</accession>
<sequence>MNRSYSSDLRTHFYRLMNDENYRNCFYRQMAPYRHLSENDLMTTIGSFSSKVPEAVKRRHLNHLAALTREKACQTKKARKRIDRINYTILNDPPYSFPYPYSYYDYQYRPFGGFLSALILLGLLGAIL</sequence>
<reference evidence="2 3" key="1">
    <citation type="submission" date="2016-10" db="EMBL/GenBank/DDBJ databases">
        <title>Complete Genome Sequence of Peptococcaceae strain DCMF.</title>
        <authorList>
            <person name="Edwards R.J."/>
            <person name="Holland S.I."/>
            <person name="Deshpande N.P."/>
            <person name="Wong Y.K."/>
            <person name="Ertan H."/>
            <person name="Manefield M."/>
            <person name="Russell T.L."/>
            <person name="Lee M.J."/>
        </authorList>
    </citation>
    <scope>NUCLEOTIDE SEQUENCE [LARGE SCALE GENOMIC DNA]</scope>
    <source>
        <strain evidence="2 3">DCMF</strain>
    </source>
</reference>
<name>A0A3G1KNY5_FORW1</name>
<proteinExistence type="predicted"/>
<evidence type="ECO:0000256" key="1">
    <source>
        <dbReference type="SAM" id="Phobius"/>
    </source>
</evidence>
<keyword evidence="1" id="KW-1133">Transmembrane helix</keyword>
<dbReference type="EMBL" id="CP017634">
    <property type="protein sequence ID" value="ATW23825.1"/>
    <property type="molecule type" value="Genomic_DNA"/>
</dbReference>
<keyword evidence="3" id="KW-1185">Reference proteome</keyword>
<feature type="transmembrane region" description="Helical" evidence="1">
    <location>
        <begin position="108"/>
        <end position="127"/>
    </location>
</feature>
<dbReference type="AlphaFoldDB" id="A0A3G1KNY5"/>
<keyword evidence="1" id="KW-0472">Membrane</keyword>
<evidence type="ECO:0000313" key="3">
    <source>
        <dbReference type="Proteomes" id="UP000323521"/>
    </source>
</evidence>
<dbReference type="Proteomes" id="UP000323521">
    <property type="component" value="Chromosome"/>
</dbReference>
<dbReference type="RefSeq" id="WP_214659051.1">
    <property type="nucleotide sequence ID" value="NZ_CP017634.1"/>
</dbReference>
<evidence type="ECO:0000313" key="2">
    <source>
        <dbReference type="EMBL" id="ATW23825.1"/>
    </source>
</evidence>
<keyword evidence="1" id="KW-0812">Transmembrane</keyword>
<dbReference type="KEGG" id="fwa:DCMF_02550"/>
<organism evidence="2 3">
    <name type="scientific">Formimonas warabiya</name>
    <dbReference type="NCBI Taxonomy" id="1761012"/>
    <lineage>
        <taxon>Bacteria</taxon>
        <taxon>Bacillati</taxon>
        <taxon>Bacillota</taxon>
        <taxon>Clostridia</taxon>
        <taxon>Eubacteriales</taxon>
        <taxon>Peptococcaceae</taxon>
        <taxon>Candidatus Formimonas</taxon>
    </lineage>
</organism>
<protein>
    <submittedName>
        <fullName evidence="2">Uncharacterized protein</fullName>
    </submittedName>
</protein>